<gene>
    <name evidence="2" type="ORF">QYM36_014475</name>
</gene>
<accession>A0AA88HEI4</accession>
<feature type="region of interest" description="Disordered" evidence="1">
    <location>
        <begin position="1"/>
        <end position="35"/>
    </location>
</feature>
<evidence type="ECO:0000313" key="2">
    <source>
        <dbReference type="EMBL" id="KAK2708859.1"/>
    </source>
</evidence>
<dbReference type="PANTHER" id="PTHR22684:SF0">
    <property type="entry name" value="RIBOSOME QUALITY CONTROL COMPLEX SUBUNIT TCF25"/>
    <property type="match status" value="1"/>
</dbReference>
<dbReference type="PANTHER" id="PTHR22684">
    <property type="entry name" value="NULP1-RELATED"/>
    <property type="match status" value="1"/>
</dbReference>
<reference evidence="2" key="1">
    <citation type="submission" date="2023-07" db="EMBL/GenBank/DDBJ databases">
        <title>Chromosome-level genome assembly of Artemia franciscana.</title>
        <authorList>
            <person name="Jo E."/>
        </authorList>
    </citation>
    <scope>NUCLEOTIDE SEQUENCE</scope>
    <source>
        <tissue evidence="2">Whole body</tissue>
    </source>
</reference>
<feature type="compositionally biased region" description="Basic residues" evidence="1">
    <location>
        <begin position="72"/>
        <end position="81"/>
    </location>
</feature>
<feature type="region of interest" description="Disordered" evidence="1">
    <location>
        <begin position="52"/>
        <end position="98"/>
    </location>
</feature>
<dbReference type="GO" id="GO:1990112">
    <property type="term" value="C:RQC complex"/>
    <property type="evidence" value="ECO:0007669"/>
    <property type="project" value="TreeGrafter"/>
</dbReference>
<sequence length="632" mass="71745">MSARALKKLQGGSSVEGDLRKLGILSESNSDDEVVRHEDKFKCLNVFSLLDQDDSNQSEQSEEEIRQVKESGKKKKKKKEKPKKDDDEIDELNDIPVHDLEGDNMSKDVIFSRSNLLLADSKHLKPENELRRIFGSQVIQADRRRNVRGASYGKQLWLSQPNPNWAHMPKLGLSMDLLDTSDGFLHFSFRHSKEYQKVQLLFLTALESHNPENIVALLQLHPGHIDSLLQLSDICRMGEDPQTATELVERALYVLETSFHPSFNLGSGCCRLDYRKPENRSFFMALFKRLMSVGQKGCYRTAMELCKVLFNLSPTEDPLGVLLMVDFYALRAQQYDWLLDFFVQFEGSRNLSQLPNWAYSVALAKFLLSQNDSKEGARGENKKRKEVARPRPTVEEADKCLQDALIMFPGLLKPLVDKCNIQPDESVFKNNIFGPMAEYSQPKPLQLLVELYVARSFSAWKQPLVLPFLERNVQIALNRCKAGDEYHKGSAELRQRRYVGTPRNIYRHVLISDLKEALVLVPPTVADGLLMFDPLPPKDSLPNYASNRVSSVSVPADDSSILSVFLRSLMPDYRPDAPARANQQEEVGNGEPSERSNGASLRRSVANLVDSMRDLLTAYNHRDDNDAEDNDD</sequence>
<proteinExistence type="predicted"/>
<comment type="caution">
    <text evidence="2">The sequence shown here is derived from an EMBL/GenBank/DDBJ whole genome shotgun (WGS) entry which is preliminary data.</text>
</comment>
<name>A0AA88HEI4_ARTSF</name>
<evidence type="ECO:0000256" key="1">
    <source>
        <dbReference type="SAM" id="MobiDB-lite"/>
    </source>
</evidence>
<dbReference type="Pfam" id="PF04910">
    <property type="entry name" value="Tcf25"/>
    <property type="match status" value="1"/>
</dbReference>
<dbReference type="InterPro" id="IPR006994">
    <property type="entry name" value="TCF25/Rqc1"/>
</dbReference>
<evidence type="ECO:0008006" key="4">
    <source>
        <dbReference type="Google" id="ProtNLM"/>
    </source>
</evidence>
<feature type="region of interest" description="Disordered" evidence="1">
    <location>
        <begin position="575"/>
        <end position="604"/>
    </location>
</feature>
<dbReference type="Proteomes" id="UP001187531">
    <property type="component" value="Unassembled WGS sequence"/>
</dbReference>
<dbReference type="AlphaFoldDB" id="A0AA88HEI4"/>
<feature type="compositionally biased region" description="Acidic residues" evidence="1">
    <location>
        <begin position="52"/>
        <end position="62"/>
    </location>
</feature>
<organism evidence="2 3">
    <name type="scientific">Artemia franciscana</name>
    <name type="common">Brine shrimp</name>
    <name type="synonym">Artemia sanfranciscana</name>
    <dbReference type="NCBI Taxonomy" id="6661"/>
    <lineage>
        <taxon>Eukaryota</taxon>
        <taxon>Metazoa</taxon>
        <taxon>Ecdysozoa</taxon>
        <taxon>Arthropoda</taxon>
        <taxon>Crustacea</taxon>
        <taxon>Branchiopoda</taxon>
        <taxon>Anostraca</taxon>
        <taxon>Artemiidae</taxon>
        <taxon>Artemia</taxon>
    </lineage>
</organism>
<dbReference type="EMBL" id="JAVRJZ010000018">
    <property type="protein sequence ID" value="KAK2708859.1"/>
    <property type="molecule type" value="Genomic_DNA"/>
</dbReference>
<evidence type="ECO:0000313" key="3">
    <source>
        <dbReference type="Proteomes" id="UP001187531"/>
    </source>
</evidence>
<keyword evidence="3" id="KW-1185">Reference proteome</keyword>
<protein>
    <recommendedName>
        <fullName evidence="4">Transcription factor 25</fullName>
    </recommendedName>
</protein>